<reference evidence="1" key="1">
    <citation type="submission" date="2016-03" db="EMBL/GenBank/DDBJ databases">
        <title>Gut transcriptome analysis on engorged females of Ornithodoros mimon (Acari: Argasidae) and phylogenetic inferences of soft ticks.</title>
        <authorList>
            <person name="Landulfo G.A."/>
            <person name="Giovanni D."/>
            <person name="Carvalho E."/>
            <person name="Junqueira-de-Azevedo I."/>
            <person name="Patane J."/>
            <person name="Mendoca R."/>
            <person name="Barros-Battesti D."/>
        </authorList>
    </citation>
    <scope>NUCLEOTIDE SEQUENCE</scope>
    <source>
        <strain evidence="1">Females</strain>
        <tissue evidence="1">Gut</tissue>
    </source>
</reference>
<feature type="non-terminal residue" evidence="1">
    <location>
        <position position="101"/>
    </location>
</feature>
<dbReference type="EMBL" id="GEIB01001093">
    <property type="protein sequence ID" value="JAR86998.1"/>
    <property type="molecule type" value="Transcribed_RNA"/>
</dbReference>
<accession>A0A147B896</accession>
<protein>
    <submittedName>
        <fullName evidence="1">Inhibitor of apoptosis protein 3</fullName>
    </submittedName>
</protein>
<dbReference type="AlphaFoldDB" id="A0A147B896"/>
<name>A0A147B896_9ACAR</name>
<sequence length="101" mass="11454">MDQDHLAIQREISLDITGPHGTRDFPPANGARGGGCRAVDTSCHVTARKEDDSSFLLLTHCTQGHIGRCWGFRWLYGMLFKSEQVLYRSFYQFRLANVFSS</sequence>
<evidence type="ECO:0000313" key="1">
    <source>
        <dbReference type="EMBL" id="JAR86998.1"/>
    </source>
</evidence>
<organism evidence="1">
    <name type="scientific">Alectorobius mimon</name>
    <dbReference type="NCBI Taxonomy" id="360319"/>
    <lineage>
        <taxon>Eukaryota</taxon>
        <taxon>Metazoa</taxon>
        <taxon>Ecdysozoa</taxon>
        <taxon>Arthropoda</taxon>
        <taxon>Chelicerata</taxon>
        <taxon>Arachnida</taxon>
        <taxon>Acari</taxon>
        <taxon>Parasitiformes</taxon>
        <taxon>Ixodida</taxon>
        <taxon>Ixodoidea</taxon>
        <taxon>Argasidae</taxon>
        <taxon>Ornithodorinae</taxon>
        <taxon>Alectorobius</taxon>
    </lineage>
</organism>
<proteinExistence type="predicted"/>